<dbReference type="SMART" id="SM00257">
    <property type="entry name" value="LysM"/>
    <property type="match status" value="2"/>
</dbReference>
<dbReference type="CDD" id="cd00118">
    <property type="entry name" value="LysM"/>
    <property type="match status" value="1"/>
</dbReference>
<dbReference type="PROSITE" id="PS51782">
    <property type="entry name" value="LYSM"/>
    <property type="match status" value="2"/>
</dbReference>
<dbReference type="InterPro" id="IPR016047">
    <property type="entry name" value="M23ase_b-sheet_dom"/>
</dbReference>
<dbReference type="Gene3D" id="2.70.70.10">
    <property type="entry name" value="Glucose Permease (Domain IIA)"/>
    <property type="match status" value="1"/>
</dbReference>
<dbReference type="STRING" id="1798474.A2118_01320"/>
<dbReference type="Gene3D" id="3.10.350.10">
    <property type="entry name" value="LysM domain"/>
    <property type="match status" value="2"/>
</dbReference>
<dbReference type="Proteomes" id="UP000179014">
    <property type="component" value="Unassembled WGS sequence"/>
</dbReference>
<dbReference type="Pfam" id="PF01476">
    <property type="entry name" value="LysM"/>
    <property type="match status" value="2"/>
</dbReference>
<dbReference type="SUPFAM" id="SSF51261">
    <property type="entry name" value="Duplicated hybrid motif"/>
    <property type="match status" value="1"/>
</dbReference>
<dbReference type="PANTHER" id="PTHR21666">
    <property type="entry name" value="PEPTIDASE-RELATED"/>
    <property type="match status" value="1"/>
</dbReference>
<dbReference type="InterPro" id="IPR050570">
    <property type="entry name" value="Cell_wall_metabolism_enzyme"/>
</dbReference>
<dbReference type="InterPro" id="IPR018392">
    <property type="entry name" value="LysM"/>
</dbReference>
<proteinExistence type="predicted"/>
<dbReference type="Pfam" id="PF01551">
    <property type="entry name" value="Peptidase_M23"/>
    <property type="match status" value="1"/>
</dbReference>
<sequence>MPNRASAFWPFSTNADAAATAFIPSSATPALVASVNRGPNTGAPVALVTSGNSALVAYNGPDGTVADIAGSAQSDRISVYVVRKGDTLSDIAKMYDVSINTILWANNLKSTRDVRPGDTLIILPVSGVERVVVKGDTLKSLAKKFGADADEIATFNDLDPAVPLKVGSTVVIPGGELILPPPVSTSPTVRTPILNSGGGTFLPGFFVNPVPGSILTQRIHGRNGVDLGAARGTPVHAAADGIVIISRGGGGWNGGYGNYIVITHNNGAQTLYSHLKSVAVSPGQSVSSNQTIGYVGSTGRVTGVHLHFEVRGAANPFRNCSVGSVCAPQ</sequence>
<name>A0A1F6BTQ8_9BACT</name>
<comment type="caution">
    <text evidence="2">The sequence shown here is derived from an EMBL/GenBank/DDBJ whole genome shotgun (WGS) entry which is preliminary data.</text>
</comment>
<accession>A0A1F6BTQ8</accession>
<evidence type="ECO:0000259" key="1">
    <source>
        <dbReference type="PROSITE" id="PS51782"/>
    </source>
</evidence>
<dbReference type="AlphaFoldDB" id="A0A1F6BTQ8"/>
<evidence type="ECO:0000313" key="3">
    <source>
        <dbReference type="Proteomes" id="UP000179014"/>
    </source>
</evidence>
<dbReference type="SUPFAM" id="SSF54106">
    <property type="entry name" value="LysM domain"/>
    <property type="match status" value="2"/>
</dbReference>
<organism evidence="2 3">
    <name type="scientific">Candidatus Kaiserbacteria bacterium GWA2_50_9</name>
    <dbReference type="NCBI Taxonomy" id="1798474"/>
    <lineage>
        <taxon>Bacteria</taxon>
        <taxon>Candidatus Kaiseribacteriota</taxon>
    </lineage>
</organism>
<reference evidence="2 3" key="1">
    <citation type="journal article" date="2016" name="Nat. Commun.">
        <title>Thousands of microbial genomes shed light on interconnected biogeochemical processes in an aquifer system.</title>
        <authorList>
            <person name="Anantharaman K."/>
            <person name="Brown C.T."/>
            <person name="Hug L.A."/>
            <person name="Sharon I."/>
            <person name="Castelle C.J."/>
            <person name="Probst A.J."/>
            <person name="Thomas B.C."/>
            <person name="Singh A."/>
            <person name="Wilkins M.J."/>
            <person name="Karaoz U."/>
            <person name="Brodie E.L."/>
            <person name="Williams K.H."/>
            <person name="Hubbard S.S."/>
            <person name="Banfield J.F."/>
        </authorList>
    </citation>
    <scope>NUCLEOTIDE SEQUENCE [LARGE SCALE GENOMIC DNA]</scope>
</reference>
<protein>
    <recommendedName>
        <fullName evidence="1">LysM domain-containing protein</fullName>
    </recommendedName>
</protein>
<feature type="domain" description="LysM" evidence="1">
    <location>
        <begin position="78"/>
        <end position="122"/>
    </location>
</feature>
<dbReference type="CDD" id="cd12797">
    <property type="entry name" value="M23_peptidase"/>
    <property type="match status" value="1"/>
</dbReference>
<feature type="domain" description="LysM" evidence="1">
    <location>
        <begin position="128"/>
        <end position="172"/>
    </location>
</feature>
<dbReference type="InterPro" id="IPR011055">
    <property type="entry name" value="Dup_hybrid_motif"/>
</dbReference>
<dbReference type="EMBL" id="MFKN01000033">
    <property type="protein sequence ID" value="OGG40324.1"/>
    <property type="molecule type" value="Genomic_DNA"/>
</dbReference>
<dbReference type="InterPro" id="IPR036779">
    <property type="entry name" value="LysM_dom_sf"/>
</dbReference>
<dbReference type="GO" id="GO:0004222">
    <property type="term" value="F:metalloendopeptidase activity"/>
    <property type="evidence" value="ECO:0007669"/>
    <property type="project" value="TreeGrafter"/>
</dbReference>
<dbReference type="PANTHER" id="PTHR21666:SF290">
    <property type="entry name" value="PEPTIDASE M23 DOMAIN PROTEIN"/>
    <property type="match status" value="1"/>
</dbReference>
<gene>
    <name evidence="2" type="ORF">A2118_01320</name>
</gene>
<evidence type="ECO:0000313" key="2">
    <source>
        <dbReference type="EMBL" id="OGG40324.1"/>
    </source>
</evidence>